<sequence>MNKFITLFVILFCVAITKASIDTTTTVVGDSGNESYGIGIWNNGTSVNIGLVGYYFSTSAIQQLVIPNSYLPVNNYQPSTYNYATKVLTLVVADTSYNILVIYFIDCGAWKVISEAPAPSVIVGGLASTQSSNNIVMASYLLNNPVYQGSFFNTFIYPNGQITSAGLVQGAYRGSVFSPLSQNYYLAFKNQTGLFIKSYDLNFHQTGEQRFSFANNQYPVLDLPMSMSFNPYNQGIMVNVAMTDSSNNLVYAIGYIDWNSRSIVCSNMLGYSTEQFLATAPLLNTAYAYTAAYENGVYSLYQWNTYASTFMTYRHYYTPLLSIF</sequence>
<feature type="signal peptide" evidence="1">
    <location>
        <begin position="1"/>
        <end position="19"/>
    </location>
</feature>
<name>A0A8J4V1T2_9MYCE</name>
<dbReference type="PANTHER" id="PTHR35885:SF2">
    <property type="match status" value="1"/>
</dbReference>
<accession>A0A8J4V1T2</accession>
<gene>
    <name evidence="2" type="ORF">CYY_001233</name>
</gene>
<keyword evidence="3" id="KW-1185">Reference proteome</keyword>
<dbReference type="PANTHER" id="PTHR35885">
    <property type="entry name" value="CARBOHYDRATE BINDING DOMAIN-CONTAINING PROTEIN-RELATED"/>
    <property type="match status" value="1"/>
</dbReference>
<dbReference type="OrthoDB" id="24030at2759"/>
<evidence type="ECO:0000313" key="3">
    <source>
        <dbReference type="Proteomes" id="UP000695562"/>
    </source>
</evidence>
<evidence type="ECO:0000256" key="1">
    <source>
        <dbReference type="SAM" id="SignalP"/>
    </source>
</evidence>
<reference evidence="2" key="1">
    <citation type="submission" date="2020-01" db="EMBL/GenBank/DDBJ databases">
        <title>Development of genomics and gene disruption for Polysphondylium violaceum indicates a role for the polyketide synthase stlB in stalk morphogenesis.</title>
        <authorList>
            <person name="Narita B."/>
            <person name="Kawabe Y."/>
            <person name="Kin K."/>
            <person name="Saito T."/>
            <person name="Gibbs R."/>
            <person name="Kuspa A."/>
            <person name="Muzny D."/>
            <person name="Queller D."/>
            <person name="Richards S."/>
            <person name="Strassman J."/>
            <person name="Sucgang R."/>
            <person name="Worley K."/>
            <person name="Schaap P."/>
        </authorList>
    </citation>
    <scope>NUCLEOTIDE SEQUENCE</scope>
    <source>
        <strain evidence="2">QSvi11</strain>
    </source>
</reference>
<dbReference type="EMBL" id="AJWJ01000028">
    <property type="protein sequence ID" value="KAF2077460.1"/>
    <property type="molecule type" value="Genomic_DNA"/>
</dbReference>
<feature type="chain" id="PRO_5035162525" evidence="1">
    <location>
        <begin position="20"/>
        <end position="324"/>
    </location>
</feature>
<dbReference type="Proteomes" id="UP000695562">
    <property type="component" value="Unassembled WGS sequence"/>
</dbReference>
<evidence type="ECO:0000313" key="2">
    <source>
        <dbReference type="EMBL" id="KAF2077460.1"/>
    </source>
</evidence>
<dbReference type="AlphaFoldDB" id="A0A8J4V1T2"/>
<keyword evidence="1" id="KW-0732">Signal</keyword>
<comment type="caution">
    <text evidence="2">The sequence shown here is derived from an EMBL/GenBank/DDBJ whole genome shotgun (WGS) entry which is preliminary data.</text>
</comment>
<protein>
    <submittedName>
        <fullName evidence="2">Uncharacterized protein</fullName>
    </submittedName>
</protein>
<proteinExistence type="predicted"/>
<organism evidence="2 3">
    <name type="scientific">Polysphondylium violaceum</name>
    <dbReference type="NCBI Taxonomy" id="133409"/>
    <lineage>
        <taxon>Eukaryota</taxon>
        <taxon>Amoebozoa</taxon>
        <taxon>Evosea</taxon>
        <taxon>Eumycetozoa</taxon>
        <taxon>Dictyostelia</taxon>
        <taxon>Dictyosteliales</taxon>
        <taxon>Dictyosteliaceae</taxon>
        <taxon>Polysphondylium</taxon>
    </lineage>
</organism>